<dbReference type="EMBL" id="VSSQ01079225">
    <property type="protein sequence ID" value="MPN28802.1"/>
    <property type="molecule type" value="Genomic_DNA"/>
</dbReference>
<name>A0A645GS81_9ZZZZ</name>
<proteinExistence type="predicted"/>
<accession>A0A645GS81</accession>
<gene>
    <name evidence="1" type="ORF">SDC9_176247</name>
</gene>
<protein>
    <submittedName>
        <fullName evidence="1">Uncharacterized protein</fullName>
    </submittedName>
</protein>
<dbReference type="AlphaFoldDB" id="A0A645GS81"/>
<sequence>MLLRKILSGHFFEVLSDWTLSEFKAGLFCDSDNDDLKSGLVLFIMYRSY</sequence>
<comment type="caution">
    <text evidence="1">The sequence shown here is derived from an EMBL/GenBank/DDBJ whole genome shotgun (WGS) entry which is preliminary data.</text>
</comment>
<evidence type="ECO:0000313" key="1">
    <source>
        <dbReference type="EMBL" id="MPN28802.1"/>
    </source>
</evidence>
<reference evidence="1" key="1">
    <citation type="submission" date="2019-08" db="EMBL/GenBank/DDBJ databases">
        <authorList>
            <person name="Kucharzyk K."/>
            <person name="Murdoch R.W."/>
            <person name="Higgins S."/>
            <person name="Loffler F."/>
        </authorList>
    </citation>
    <scope>NUCLEOTIDE SEQUENCE</scope>
</reference>
<organism evidence="1">
    <name type="scientific">bioreactor metagenome</name>
    <dbReference type="NCBI Taxonomy" id="1076179"/>
    <lineage>
        <taxon>unclassified sequences</taxon>
        <taxon>metagenomes</taxon>
        <taxon>ecological metagenomes</taxon>
    </lineage>
</organism>